<keyword evidence="2" id="KW-1185">Reference proteome</keyword>
<dbReference type="EMBL" id="LT629766">
    <property type="protein sequence ID" value="SDR72444.1"/>
    <property type="molecule type" value="Genomic_DNA"/>
</dbReference>
<accession>A0A1H1LD03</accession>
<sequence>MPRDVYADIQGAILRAPTNVHRLQQLTKTRPEGLHEETITDLLLNEMVGSAYEVSADCPQCLSADCSDWHSSLPLQPRGVLAKPLSKYEEGGNKKHGVKPTGTDWILELKKDEVSIRMMFQAKASRLPSSSKEERGQLNDLIEAAELYNAAPFYIIYLRHYPTHTKLTTVCPYRTSAADTSMLLLPAETVRVLSHNTPVTQWAEFARPLSCLGGCRCLGTNGHGIYDAASGFVQSFLPEYEPLHSFDRELPDELAGVSADVRRQALSRGMNSKSESKEPGVDAIFIARLGKPRIDEYYDERASEWVTRRIGFHDDFTDDEWREASRKYWNASASRAVNVRYVVASAHGEIYRIYRVLHPDGVTRQSGNGGKIEFHVDQLGHDDSNYSKVKSAAEKRLSAVESTRAPFVYTDLPE</sequence>
<evidence type="ECO:0000313" key="2">
    <source>
        <dbReference type="Proteomes" id="UP000199597"/>
    </source>
</evidence>
<evidence type="ECO:0000313" key="1">
    <source>
        <dbReference type="EMBL" id="SDR72444.1"/>
    </source>
</evidence>
<organism evidence="1 2">
    <name type="scientific">Brevibacterium siliguriense</name>
    <dbReference type="NCBI Taxonomy" id="1136497"/>
    <lineage>
        <taxon>Bacteria</taxon>
        <taxon>Bacillati</taxon>
        <taxon>Actinomycetota</taxon>
        <taxon>Actinomycetes</taxon>
        <taxon>Micrococcales</taxon>
        <taxon>Brevibacteriaceae</taxon>
        <taxon>Brevibacterium</taxon>
    </lineage>
</organism>
<protein>
    <submittedName>
        <fullName evidence="1">Uncharacterized protein</fullName>
    </submittedName>
</protein>
<proteinExistence type="predicted"/>
<reference evidence="2" key="1">
    <citation type="submission" date="2016-10" db="EMBL/GenBank/DDBJ databases">
        <authorList>
            <person name="Varghese N."/>
            <person name="Submissions S."/>
        </authorList>
    </citation>
    <scope>NUCLEOTIDE SEQUENCE [LARGE SCALE GENOMIC DNA]</scope>
    <source>
        <strain evidence="2">DSM 23676</strain>
    </source>
</reference>
<dbReference type="Proteomes" id="UP000199597">
    <property type="component" value="Chromosome I"/>
</dbReference>
<dbReference type="RefSeq" id="WP_157688902.1">
    <property type="nucleotide sequence ID" value="NZ_LT629766.1"/>
</dbReference>
<dbReference type="OrthoDB" id="4037078at2"/>
<dbReference type="AlphaFoldDB" id="A0A1H1LD03"/>
<name>A0A1H1LD03_9MICO</name>
<gene>
    <name evidence="1" type="ORF">SAMN04489752_0064</name>
</gene>